<dbReference type="AlphaFoldDB" id="A0A380LNL3"/>
<dbReference type="GeneID" id="77462707"/>
<dbReference type="OrthoDB" id="9796702at2"/>
<dbReference type="Gene3D" id="3.40.50.1110">
    <property type="entry name" value="SGNH hydrolase"/>
    <property type="match status" value="1"/>
</dbReference>
<evidence type="ECO:0000313" key="1">
    <source>
        <dbReference type="EMBL" id="RGD73442.1"/>
    </source>
</evidence>
<protein>
    <submittedName>
        <fullName evidence="1">SGNH/GDSL hydrolase family protein</fullName>
    </submittedName>
</protein>
<dbReference type="GO" id="GO:0016787">
    <property type="term" value="F:hydrolase activity"/>
    <property type="evidence" value="ECO:0007669"/>
    <property type="project" value="UniProtKB-KW"/>
</dbReference>
<dbReference type="EMBL" id="QUSK01000031">
    <property type="protein sequence ID" value="RGD73442.1"/>
    <property type="molecule type" value="Genomic_DNA"/>
</dbReference>
<reference evidence="2 3" key="1">
    <citation type="submission" date="2018-06" db="EMBL/GenBank/DDBJ databases">
        <authorList>
            <consortium name="Pathogen Informatics"/>
            <person name="Doyle S."/>
        </authorList>
    </citation>
    <scope>NUCLEOTIDE SEQUENCE [LARGE SCALE GENOMIC DNA]</scope>
    <source>
        <strain evidence="2 3">NCTC11087</strain>
    </source>
</reference>
<keyword evidence="1" id="KW-0378">Hydrolase</keyword>
<proteinExistence type="predicted"/>
<dbReference type="SUPFAM" id="SSF52266">
    <property type="entry name" value="SGNH hydrolase"/>
    <property type="match status" value="1"/>
</dbReference>
<evidence type="ECO:0000313" key="2">
    <source>
        <dbReference type="EMBL" id="SUO04837.1"/>
    </source>
</evidence>
<accession>A0A380LNL3</accession>
<dbReference type="InterPro" id="IPR036514">
    <property type="entry name" value="SGNH_hydro_sf"/>
</dbReference>
<dbReference type="STRING" id="1123313.GCA_000420345_01934"/>
<evidence type="ECO:0000313" key="3">
    <source>
        <dbReference type="Proteomes" id="UP000255523"/>
    </source>
</evidence>
<dbReference type="RefSeq" id="WP_022790731.1">
    <property type="nucleotide sequence ID" value="NZ_JACJIZ010000003.1"/>
</dbReference>
<dbReference type="EMBL" id="UHFX01000003">
    <property type="protein sequence ID" value="SUO04837.1"/>
    <property type="molecule type" value="Genomic_DNA"/>
</dbReference>
<sequence length="320" mass="37963">MSEKWNRIGRIFLFFMIFFTLVWYGSRIVEPKDNLDQFGMKDVSANGILSERKDSIDVLFLGDSLVYSSISPMAMYEKEGFTSYLCSTPAQPLYYTKSLLERTLQNQSPKLVVLEADTFFRDFLATDPAVEKIKELFPLFEYHDRWKNLQAQDWTGDVHYTYNNVLKGFRINRDIKPVQKIGSYMDDHKKGESISVLNRWVLDSIVQMCKEKGCQLLVYSTPSYKNWNWKRHDAVQTYCDDNKIPYLDLNTETKSLSIDWKEDTRDQGDHLNYEGAMKVTKYMEEYLKKHYDLEDHRQDEQYQSWNDSLVNYNKTIEDRK</sequence>
<gene>
    <name evidence="1" type="ORF">DXC78_11270</name>
    <name evidence="2" type="ORF">NCTC11087_01765</name>
</gene>
<dbReference type="Proteomes" id="UP000255523">
    <property type="component" value="Unassembled WGS sequence"/>
</dbReference>
<name>A0A380LNL3_9FIRM</name>
<organism evidence="2 3">
    <name type="scientific">Faecalicoccus pleomorphus</name>
    <dbReference type="NCBI Taxonomy" id="1323"/>
    <lineage>
        <taxon>Bacteria</taxon>
        <taxon>Bacillati</taxon>
        <taxon>Bacillota</taxon>
        <taxon>Erysipelotrichia</taxon>
        <taxon>Erysipelotrichales</taxon>
        <taxon>Erysipelotrichaceae</taxon>
        <taxon>Faecalicoccus</taxon>
    </lineage>
</organism>
<evidence type="ECO:0000313" key="4">
    <source>
        <dbReference type="Proteomes" id="UP000260721"/>
    </source>
</evidence>
<keyword evidence="3" id="KW-1185">Reference proteome</keyword>
<reference evidence="1 4" key="2">
    <citation type="submission" date="2018-08" db="EMBL/GenBank/DDBJ databases">
        <title>A genome reference for cultivated species of the human gut microbiota.</title>
        <authorList>
            <person name="Zou Y."/>
            <person name="Xue W."/>
            <person name="Luo G."/>
        </authorList>
    </citation>
    <scope>NUCLEOTIDE SEQUENCE [LARGE SCALE GENOMIC DNA]</scope>
    <source>
        <strain evidence="1 4">TF08-11</strain>
    </source>
</reference>
<dbReference type="Proteomes" id="UP000260721">
    <property type="component" value="Unassembled WGS sequence"/>
</dbReference>